<dbReference type="Gene3D" id="1.10.260.40">
    <property type="entry name" value="lambda repressor-like DNA-binding domains"/>
    <property type="match status" value="1"/>
</dbReference>
<dbReference type="Pfam" id="PF13377">
    <property type="entry name" value="Peripla_BP_3"/>
    <property type="match status" value="1"/>
</dbReference>
<dbReference type="CDD" id="cd01392">
    <property type="entry name" value="HTH_LacI"/>
    <property type="match status" value="1"/>
</dbReference>
<evidence type="ECO:0000313" key="7">
    <source>
        <dbReference type="Proteomes" id="UP000548867"/>
    </source>
</evidence>
<protein>
    <submittedName>
        <fullName evidence="6">LacI family transcriptional regulator</fullName>
    </submittedName>
</protein>
<evidence type="ECO:0000256" key="3">
    <source>
        <dbReference type="ARBA" id="ARBA00023163"/>
    </source>
</evidence>
<keyword evidence="7" id="KW-1185">Reference proteome</keyword>
<evidence type="ECO:0000256" key="2">
    <source>
        <dbReference type="ARBA" id="ARBA00023125"/>
    </source>
</evidence>
<keyword evidence="3" id="KW-0804">Transcription</keyword>
<evidence type="ECO:0000256" key="1">
    <source>
        <dbReference type="ARBA" id="ARBA00023015"/>
    </source>
</evidence>
<keyword evidence="4" id="KW-0812">Transmembrane</keyword>
<dbReference type="PANTHER" id="PTHR30146:SF153">
    <property type="entry name" value="LACTOSE OPERON REPRESSOR"/>
    <property type="match status" value="1"/>
</dbReference>
<keyword evidence="4" id="KW-1133">Transmembrane helix</keyword>
<proteinExistence type="predicted"/>
<feature type="domain" description="HTH lacI-type" evidence="5">
    <location>
        <begin position="2"/>
        <end position="56"/>
    </location>
</feature>
<evidence type="ECO:0000313" key="6">
    <source>
        <dbReference type="EMBL" id="MBB3955647.1"/>
    </source>
</evidence>
<dbReference type="CDD" id="cd01545">
    <property type="entry name" value="PBP1_SalR"/>
    <property type="match status" value="1"/>
</dbReference>
<dbReference type="InterPro" id="IPR046335">
    <property type="entry name" value="LacI/GalR-like_sensor"/>
</dbReference>
<dbReference type="RefSeq" id="WP_183626120.1">
    <property type="nucleotide sequence ID" value="NZ_JACIDX010000009.1"/>
</dbReference>
<dbReference type="GO" id="GO:0003700">
    <property type="term" value="F:DNA-binding transcription factor activity"/>
    <property type="evidence" value="ECO:0007669"/>
    <property type="project" value="TreeGrafter"/>
</dbReference>
<dbReference type="SUPFAM" id="SSF47413">
    <property type="entry name" value="lambda repressor-like DNA-binding domains"/>
    <property type="match status" value="1"/>
</dbReference>
<dbReference type="SUPFAM" id="SSF53822">
    <property type="entry name" value="Periplasmic binding protein-like I"/>
    <property type="match status" value="1"/>
</dbReference>
<dbReference type="GO" id="GO:0000976">
    <property type="term" value="F:transcription cis-regulatory region binding"/>
    <property type="evidence" value="ECO:0007669"/>
    <property type="project" value="TreeGrafter"/>
</dbReference>
<reference evidence="6 7" key="1">
    <citation type="submission" date="2020-08" db="EMBL/GenBank/DDBJ databases">
        <title>Genomic Encyclopedia of Type Strains, Phase IV (KMG-IV): sequencing the most valuable type-strain genomes for metagenomic binning, comparative biology and taxonomic classification.</title>
        <authorList>
            <person name="Goeker M."/>
        </authorList>
    </citation>
    <scope>NUCLEOTIDE SEQUENCE [LARGE SCALE GENOMIC DNA]</scope>
    <source>
        <strain evidence="6 7">DSM 27057</strain>
    </source>
</reference>
<feature type="transmembrane region" description="Helical" evidence="4">
    <location>
        <begin position="60"/>
        <end position="79"/>
    </location>
</feature>
<dbReference type="Proteomes" id="UP000548867">
    <property type="component" value="Unassembled WGS sequence"/>
</dbReference>
<dbReference type="Pfam" id="PF00356">
    <property type="entry name" value="LacI"/>
    <property type="match status" value="1"/>
</dbReference>
<accession>A0A7W6G850</accession>
<organism evidence="6 7">
    <name type="scientific">Novosphingobium sediminicola</name>
    <dbReference type="NCBI Taxonomy" id="563162"/>
    <lineage>
        <taxon>Bacteria</taxon>
        <taxon>Pseudomonadati</taxon>
        <taxon>Pseudomonadota</taxon>
        <taxon>Alphaproteobacteria</taxon>
        <taxon>Sphingomonadales</taxon>
        <taxon>Sphingomonadaceae</taxon>
        <taxon>Novosphingobium</taxon>
    </lineage>
</organism>
<evidence type="ECO:0000259" key="5">
    <source>
        <dbReference type="PROSITE" id="PS50932"/>
    </source>
</evidence>
<dbReference type="EMBL" id="JACIDX010000009">
    <property type="protein sequence ID" value="MBB3955647.1"/>
    <property type="molecule type" value="Genomic_DNA"/>
</dbReference>
<dbReference type="PANTHER" id="PTHR30146">
    <property type="entry name" value="LACI-RELATED TRANSCRIPTIONAL REPRESSOR"/>
    <property type="match status" value="1"/>
</dbReference>
<dbReference type="SMART" id="SM00354">
    <property type="entry name" value="HTH_LACI"/>
    <property type="match status" value="1"/>
</dbReference>
<comment type="caution">
    <text evidence="6">The sequence shown here is derived from an EMBL/GenBank/DDBJ whole genome shotgun (WGS) entry which is preliminary data.</text>
</comment>
<keyword evidence="2" id="KW-0238">DNA-binding</keyword>
<keyword evidence="4" id="KW-0472">Membrane</keyword>
<name>A0A7W6G850_9SPHN</name>
<dbReference type="InterPro" id="IPR010982">
    <property type="entry name" value="Lambda_DNA-bd_dom_sf"/>
</dbReference>
<dbReference type="PROSITE" id="PS00356">
    <property type="entry name" value="HTH_LACI_1"/>
    <property type="match status" value="1"/>
</dbReference>
<dbReference type="PRINTS" id="PR00036">
    <property type="entry name" value="HTHLACI"/>
</dbReference>
<dbReference type="Gene3D" id="3.40.50.2300">
    <property type="match status" value="2"/>
</dbReference>
<keyword evidence="1" id="KW-0805">Transcription regulation</keyword>
<dbReference type="PROSITE" id="PS50932">
    <property type="entry name" value="HTH_LACI_2"/>
    <property type="match status" value="1"/>
</dbReference>
<sequence>MATIKDVAKAAGVSFKTVSRVVNGEKRVGPEARERVNQAIRELGYKPSLAARQLAGQRSYLIGLVLLGSGISYISRMMIAMGSACRDKGYNLITATLDYHQHMASDIVSINFSARPDCVILTPPFCNDQRILEHFERANIAVVRVAAVTPGYGLTVPVNEEPCALELMRHLIGLGHKRIGMIAPPLPLRASEARLVAYRKAVAEAGLEEDPALVIRGDFSFAAGVSATTSLLALPQRPTAIFASGDEMAAGVLAEAARLGYRVPDDLAVAGFDDSPIARMVFPPITTVHQPVRDIARAAVEAAINPDFKPQPFDYKLIIRGSTDGSRQHCLEPYPF</sequence>
<dbReference type="InterPro" id="IPR000843">
    <property type="entry name" value="HTH_LacI"/>
</dbReference>
<evidence type="ECO:0000256" key="4">
    <source>
        <dbReference type="SAM" id="Phobius"/>
    </source>
</evidence>
<gene>
    <name evidence="6" type="ORF">GGR38_002603</name>
</gene>
<dbReference type="AlphaFoldDB" id="A0A7W6G850"/>
<dbReference type="InterPro" id="IPR028082">
    <property type="entry name" value="Peripla_BP_I"/>
</dbReference>